<reference evidence="3 4" key="1">
    <citation type="submission" date="2017-08" db="EMBL/GenBank/DDBJ databases">
        <title>Infants hospitalized years apart are colonized by the same room-sourced microbial strains.</title>
        <authorList>
            <person name="Brooks B."/>
            <person name="Olm M.R."/>
            <person name="Firek B.A."/>
            <person name="Baker R."/>
            <person name="Thomas B.C."/>
            <person name="Morowitz M.J."/>
            <person name="Banfield J.F."/>
        </authorList>
    </citation>
    <scope>NUCLEOTIDE SEQUENCE [LARGE SCALE GENOMIC DNA]</scope>
    <source>
        <strain evidence="3">S2_003_000_R2_14</strain>
    </source>
</reference>
<comment type="caution">
    <text evidence="3">The sequence shown here is derived from an EMBL/GenBank/DDBJ whole genome shotgun (WGS) entry which is preliminary data.</text>
</comment>
<organism evidence="3 4">
    <name type="scientific">Archangium gephyra</name>
    <dbReference type="NCBI Taxonomy" id="48"/>
    <lineage>
        <taxon>Bacteria</taxon>
        <taxon>Pseudomonadati</taxon>
        <taxon>Myxococcota</taxon>
        <taxon>Myxococcia</taxon>
        <taxon>Myxococcales</taxon>
        <taxon>Cystobacterineae</taxon>
        <taxon>Archangiaceae</taxon>
        <taxon>Archangium</taxon>
    </lineage>
</organism>
<dbReference type="Proteomes" id="UP000249061">
    <property type="component" value="Unassembled WGS sequence"/>
</dbReference>
<gene>
    <name evidence="3" type="ORF">DI536_00475</name>
</gene>
<keyword evidence="1" id="KW-0175">Coiled coil</keyword>
<sequence>MRRMSSALVTAVEQVKHWMLEHDAGLLVANLAPGAAPETLAALELQFGFALPEDVKALWSLHHGQREEMNGFVEAMDLFDGALAPGELDTVEAALEALHEAPQLPQTGLTPAELVSKQWVPFAGRDSNLLVVNAESGRVFVLEKDWPPIRFLADSVTAWAQGYAAAVMNDDFTVEEGFGDYFLSARDREAESYEIERERVRARQERYRRETPLLEQLRDALDDNREALAREVIEAFSKASPADLPRAVEVLFSSTSDVKFIATALQYVLRTLTLDAAQWAKVLEGGRALGNEAIVGVAKERAP</sequence>
<protein>
    <recommendedName>
        <fullName evidence="2">Knr4/Smi1-like domain-containing protein</fullName>
    </recommendedName>
</protein>
<dbReference type="AlphaFoldDB" id="A0A2W5W5C3"/>
<proteinExistence type="predicted"/>
<evidence type="ECO:0000259" key="2">
    <source>
        <dbReference type="SMART" id="SM00860"/>
    </source>
</evidence>
<name>A0A2W5W5C3_9BACT</name>
<dbReference type="SMART" id="SM00860">
    <property type="entry name" value="SMI1_KNR4"/>
    <property type="match status" value="1"/>
</dbReference>
<dbReference type="EMBL" id="QFQP01000001">
    <property type="protein sequence ID" value="PZR18391.1"/>
    <property type="molecule type" value="Genomic_DNA"/>
</dbReference>
<feature type="domain" description="Knr4/Smi1-like" evidence="2">
    <location>
        <begin position="34"/>
        <end position="184"/>
    </location>
</feature>
<dbReference type="InterPro" id="IPR037883">
    <property type="entry name" value="Knr4/Smi1-like_sf"/>
</dbReference>
<evidence type="ECO:0000313" key="3">
    <source>
        <dbReference type="EMBL" id="PZR18391.1"/>
    </source>
</evidence>
<accession>A0A2W5W5C3</accession>
<dbReference type="InterPro" id="IPR018958">
    <property type="entry name" value="Knr4/Smi1-like_dom"/>
</dbReference>
<feature type="coiled-coil region" evidence="1">
    <location>
        <begin position="190"/>
        <end position="234"/>
    </location>
</feature>
<evidence type="ECO:0000313" key="4">
    <source>
        <dbReference type="Proteomes" id="UP000249061"/>
    </source>
</evidence>
<dbReference type="Pfam" id="PF09346">
    <property type="entry name" value="SMI1_KNR4"/>
    <property type="match status" value="1"/>
</dbReference>
<dbReference type="SUPFAM" id="SSF160631">
    <property type="entry name" value="SMI1/KNR4-like"/>
    <property type="match status" value="1"/>
</dbReference>
<evidence type="ECO:0000256" key="1">
    <source>
        <dbReference type="SAM" id="Coils"/>
    </source>
</evidence>